<evidence type="ECO:0000259" key="3">
    <source>
        <dbReference type="Pfam" id="PF01464"/>
    </source>
</evidence>
<feature type="signal peptide" evidence="2">
    <location>
        <begin position="1"/>
        <end position="19"/>
    </location>
</feature>
<feature type="region of interest" description="Disordered" evidence="1">
    <location>
        <begin position="41"/>
        <end position="72"/>
    </location>
</feature>
<evidence type="ECO:0000256" key="1">
    <source>
        <dbReference type="SAM" id="MobiDB-lite"/>
    </source>
</evidence>
<dbReference type="Gene3D" id="1.10.530.10">
    <property type="match status" value="1"/>
</dbReference>
<evidence type="ECO:0000256" key="2">
    <source>
        <dbReference type="SAM" id="SignalP"/>
    </source>
</evidence>
<dbReference type="Pfam" id="PF01464">
    <property type="entry name" value="SLT"/>
    <property type="match status" value="1"/>
</dbReference>
<dbReference type="SUPFAM" id="SSF53955">
    <property type="entry name" value="Lysozyme-like"/>
    <property type="match status" value="1"/>
</dbReference>
<dbReference type="VEuPathDB" id="FungiDB:BD410DRAFT_819560"/>
<feature type="domain" description="Transglycosylase SLT" evidence="3">
    <location>
        <begin position="152"/>
        <end position="240"/>
    </location>
</feature>
<dbReference type="AlphaFoldDB" id="A0A4Y7QFV6"/>
<dbReference type="OrthoDB" id="2537480at2759"/>
<proteinExistence type="predicted"/>
<dbReference type="GO" id="GO:0016787">
    <property type="term" value="F:hydrolase activity"/>
    <property type="evidence" value="ECO:0007669"/>
    <property type="project" value="UniProtKB-KW"/>
</dbReference>
<accession>A0A4Y7QFV6</accession>
<evidence type="ECO:0000313" key="5">
    <source>
        <dbReference type="Proteomes" id="UP000294933"/>
    </source>
</evidence>
<dbReference type="Proteomes" id="UP000294933">
    <property type="component" value="Unassembled WGS sequence"/>
</dbReference>
<keyword evidence="4" id="KW-0378">Hydrolase</keyword>
<dbReference type="InterPro" id="IPR008258">
    <property type="entry name" value="Transglycosylase_SLT_dom_1"/>
</dbReference>
<organism evidence="4 5">
    <name type="scientific">Rickenella mellea</name>
    <dbReference type="NCBI Taxonomy" id="50990"/>
    <lineage>
        <taxon>Eukaryota</taxon>
        <taxon>Fungi</taxon>
        <taxon>Dikarya</taxon>
        <taxon>Basidiomycota</taxon>
        <taxon>Agaricomycotina</taxon>
        <taxon>Agaricomycetes</taxon>
        <taxon>Hymenochaetales</taxon>
        <taxon>Rickenellaceae</taxon>
        <taxon>Rickenella</taxon>
    </lineage>
</organism>
<feature type="chain" id="PRO_5021316048" evidence="2">
    <location>
        <begin position="20"/>
        <end position="299"/>
    </location>
</feature>
<reference evidence="4 5" key="1">
    <citation type="submission" date="2018-06" db="EMBL/GenBank/DDBJ databases">
        <title>A transcriptomic atlas of mushroom development highlights an independent origin of complex multicellularity.</title>
        <authorList>
            <consortium name="DOE Joint Genome Institute"/>
            <person name="Krizsan K."/>
            <person name="Almasi E."/>
            <person name="Merenyi Z."/>
            <person name="Sahu N."/>
            <person name="Viragh M."/>
            <person name="Koszo T."/>
            <person name="Mondo S."/>
            <person name="Kiss B."/>
            <person name="Balint B."/>
            <person name="Kues U."/>
            <person name="Barry K."/>
            <person name="Hegedus J.C."/>
            <person name="Henrissat B."/>
            <person name="Johnson J."/>
            <person name="Lipzen A."/>
            <person name="Ohm R."/>
            <person name="Nagy I."/>
            <person name="Pangilinan J."/>
            <person name="Yan J."/>
            <person name="Xiong Y."/>
            <person name="Grigoriev I.V."/>
            <person name="Hibbett D.S."/>
            <person name="Nagy L.G."/>
        </authorList>
    </citation>
    <scope>NUCLEOTIDE SEQUENCE [LARGE SCALE GENOMIC DNA]</scope>
    <source>
        <strain evidence="4 5">SZMC22713</strain>
    </source>
</reference>
<dbReference type="InterPro" id="IPR023346">
    <property type="entry name" value="Lysozyme-like_dom_sf"/>
</dbReference>
<gene>
    <name evidence="4" type="ORF">BD410DRAFT_819560</name>
</gene>
<protein>
    <submittedName>
        <fullName evidence="4">Glycoside hydrolase family 23 protein</fullName>
    </submittedName>
</protein>
<keyword evidence="2" id="KW-0732">Signal</keyword>
<dbReference type="EMBL" id="ML170162">
    <property type="protein sequence ID" value="TDL26236.1"/>
    <property type="molecule type" value="Genomic_DNA"/>
</dbReference>
<keyword evidence="5" id="KW-1185">Reference proteome</keyword>
<evidence type="ECO:0000313" key="4">
    <source>
        <dbReference type="EMBL" id="TDL26236.1"/>
    </source>
</evidence>
<sequence length="299" mass="31878">MKPLSIVSLFVLGTLSATASTLQDRSAHLVQHHRISRQLGSLTEPKVKLSKRSGTKKCKAKPKGSGLTASTPAGSNSGLINVVSKCGNIGATKKVTATSGPNGNIDWLNCGINSGGWNPPVLGVKDIVVVELSTAIQQSGSPFKPCEPYLDLFNKYAAQFKVPPILLASFAMQESTCNPSTVGGGGEQGLMQITQDKCGGAPGGNCRDPEFNIRTGAKFFADTLNGNNGDLLLTIGQYNGWQQHMTFGQATAAAHTSCCRCQNNLDYLHQFLNGWCQNVNAYGNNPRLGKYFNLDKCHD</sequence>
<feature type="compositionally biased region" description="Basic residues" evidence="1">
    <location>
        <begin position="48"/>
        <end position="62"/>
    </location>
</feature>
<name>A0A4Y7QFV6_9AGAM</name>